<organism evidence="1 2">
    <name type="scientific">Massilia violaceinigra</name>
    <dbReference type="NCBI Taxonomy" id="2045208"/>
    <lineage>
        <taxon>Bacteria</taxon>
        <taxon>Pseudomonadati</taxon>
        <taxon>Pseudomonadota</taxon>
        <taxon>Betaproteobacteria</taxon>
        <taxon>Burkholderiales</taxon>
        <taxon>Oxalobacteraceae</taxon>
        <taxon>Telluria group</taxon>
        <taxon>Massilia</taxon>
    </lineage>
</organism>
<dbReference type="CDD" id="cd14789">
    <property type="entry name" value="Tiki"/>
    <property type="match status" value="1"/>
</dbReference>
<dbReference type="InterPro" id="IPR002816">
    <property type="entry name" value="TraB/PrgY/GumN_fam"/>
</dbReference>
<dbReference type="PANTHER" id="PTHR40590:SF1">
    <property type="entry name" value="CYTOPLASMIC PROTEIN"/>
    <property type="match status" value="1"/>
</dbReference>
<reference evidence="1" key="1">
    <citation type="submission" date="2017-10" db="EMBL/GenBank/DDBJ databases">
        <title>Massilia psychrophilum sp. nov., a novel purple-pigmented bacterium isolated from Tianshan glacier, Xinjiang Municipality, China.</title>
        <authorList>
            <person name="Wang H."/>
        </authorList>
    </citation>
    <scope>NUCLEOTIDE SEQUENCE [LARGE SCALE GENOMIC DNA]</scope>
    <source>
        <strain evidence="1">B2</strain>
    </source>
</reference>
<accession>A0A2D2DEP5</accession>
<dbReference type="Proteomes" id="UP000229897">
    <property type="component" value="Chromosome"/>
</dbReference>
<protein>
    <submittedName>
        <fullName evidence="1">TraB/GumN family protein</fullName>
    </submittedName>
</protein>
<dbReference type="RefSeq" id="WP_099873408.1">
    <property type="nucleotide sequence ID" value="NZ_CP024608.1"/>
</dbReference>
<dbReference type="Pfam" id="PF01963">
    <property type="entry name" value="TraB_PrgY_gumN"/>
    <property type="match status" value="1"/>
</dbReference>
<proteinExistence type="predicted"/>
<dbReference type="PANTHER" id="PTHR40590">
    <property type="entry name" value="CYTOPLASMIC PROTEIN-RELATED"/>
    <property type="match status" value="1"/>
</dbReference>
<dbReference type="KEGG" id="mass:CR152_02210"/>
<name>A0A2D2DEP5_9BURK</name>
<evidence type="ECO:0000313" key="1">
    <source>
        <dbReference type="EMBL" id="ATQ73458.1"/>
    </source>
</evidence>
<evidence type="ECO:0000313" key="2">
    <source>
        <dbReference type="Proteomes" id="UP000229897"/>
    </source>
</evidence>
<dbReference type="EMBL" id="CP024608">
    <property type="protein sequence ID" value="ATQ73458.1"/>
    <property type="molecule type" value="Genomic_DNA"/>
</dbReference>
<dbReference type="InterPro" id="IPR047111">
    <property type="entry name" value="YbaP-like"/>
</dbReference>
<dbReference type="AlphaFoldDB" id="A0A2D2DEP5"/>
<keyword evidence="2" id="KW-1185">Reference proteome</keyword>
<sequence>MRRPIIVVFLSLLMLALPAAWGAERGALFKISGSGHTMHLFGTMHVGLPEFYPLEPRIATAVKDASALALEVDLLQDPAKLGAAMQAHALLAPGKPGFQDRSPAFRKRVEQALKKAKIDPAAVARFKPWLVATTLTLAEYAAEGYQAELAVDIKLAQMARASKVPVIELESISAQFAMFDRLGAEEQWKFLEESVDMMESGKQRAEMRQIVDAWGSADKAGLDAVAAKVESDTSVSGKFMQKILLDERNGPLADKLAALLVKQDKSVAAIGVLHLIGKNSVPALLRARGLKVERVY</sequence>
<gene>
    <name evidence="1" type="ORF">CR152_02210</name>
</gene>